<protein>
    <recommendedName>
        <fullName evidence="3">Metal ABC transporter ATPase</fullName>
    </recommendedName>
</protein>
<dbReference type="EMBL" id="FNDS01000010">
    <property type="protein sequence ID" value="SDI48444.1"/>
    <property type="molecule type" value="Genomic_DNA"/>
</dbReference>
<evidence type="ECO:0000313" key="1">
    <source>
        <dbReference type="EMBL" id="SDI48444.1"/>
    </source>
</evidence>
<gene>
    <name evidence="1" type="ORF">SAMN05216272_11033</name>
</gene>
<evidence type="ECO:0008006" key="3">
    <source>
        <dbReference type="Google" id="ProtNLM"/>
    </source>
</evidence>
<name>A0A1G8KYE0_9PSED</name>
<dbReference type="AlphaFoldDB" id="A0A1G8KYE0"/>
<keyword evidence="2" id="KW-1185">Reference proteome</keyword>
<dbReference type="Proteomes" id="UP000199636">
    <property type="component" value="Unassembled WGS sequence"/>
</dbReference>
<evidence type="ECO:0000313" key="2">
    <source>
        <dbReference type="Proteomes" id="UP000199636"/>
    </source>
</evidence>
<dbReference type="OrthoDB" id="7063376at2"/>
<dbReference type="InterPro" id="IPR045508">
    <property type="entry name" value="DUF6482"/>
</dbReference>
<dbReference type="RefSeq" id="WP_090266119.1">
    <property type="nucleotide sequence ID" value="NZ_FNDS01000010.1"/>
</dbReference>
<reference evidence="2" key="1">
    <citation type="submission" date="2016-10" db="EMBL/GenBank/DDBJ databases">
        <authorList>
            <person name="Varghese N."/>
            <person name="Submissions S."/>
        </authorList>
    </citation>
    <scope>NUCLEOTIDE SEQUENCE [LARGE SCALE GENOMIC DNA]</scope>
    <source>
        <strain evidence="2">CCM 7469</strain>
    </source>
</reference>
<dbReference type="Pfam" id="PF20090">
    <property type="entry name" value="DUF6482"/>
    <property type="match status" value="1"/>
</dbReference>
<organism evidence="1 2">
    <name type="scientific">Pseudomonas panipatensis</name>
    <dbReference type="NCBI Taxonomy" id="428992"/>
    <lineage>
        <taxon>Bacteria</taxon>
        <taxon>Pseudomonadati</taxon>
        <taxon>Pseudomonadota</taxon>
        <taxon>Gammaproteobacteria</taxon>
        <taxon>Pseudomonadales</taxon>
        <taxon>Pseudomonadaceae</taxon>
        <taxon>Pseudomonas</taxon>
    </lineage>
</organism>
<sequence length="101" mass="11345">MNLQELNAMAASGAVRELELLSLEGGLYVLRARLEQGMQTLRDEQGETLRLRSTTHLRELLRELPSLPCVLVQQVVHDEMCGVREGPVEALRLPLSLAEPW</sequence>
<dbReference type="STRING" id="428992.SAMN05216272_11033"/>
<accession>A0A1G8KYE0</accession>
<proteinExistence type="predicted"/>